<keyword evidence="7 10" id="KW-0472">Membrane</keyword>
<dbReference type="Pfam" id="PF07715">
    <property type="entry name" value="Plug"/>
    <property type="match status" value="1"/>
</dbReference>
<evidence type="ECO:0000256" key="10">
    <source>
        <dbReference type="PROSITE-ProRule" id="PRU01360"/>
    </source>
</evidence>
<dbReference type="RefSeq" id="WP_160907221.1">
    <property type="nucleotide sequence ID" value="NZ_WVHS01000003.1"/>
</dbReference>
<feature type="signal peptide" evidence="12">
    <location>
        <begin position="1"/>
        <end position="23"/>
    </location>
</feature>
<dbReference type="InterPro" id="IPR037066">
    <property type="entry name" value="Plug_dom_sf"/>
</dbReference>
<dbReference type="Pfam" id="PF13715">
    <property type="entry name" value="CarbopepD_reg_2"/>
    <property type="match status" value="1"/>
</dbReference>
<dbReference type="PANTHER" id="PTHR30069">
    <property type="entry name" value="TONB-DEPENDENT OUTER MEMBRANE RECEPTOR"/>
    <property type="match status" value="1"/>
</dbReference>
<evidence type="ECO:0000256" key="11">
    <source>
        <dbReference type="RuleBase" id="RU003357"/>
    </source>
</evidence>
<name>A0A7K1XZH3_9SPHI</name>
<feature type="chain" id="PRO_5029876773" evidence="12">
    <location>
        <begin position="24"/>
        <end position="964"/>
    </location>
</feature>
<keyword evidence="3 10" id="KW-1134">Transmembrane beta strand</keyword>
<dbReference type="EMBL" id="WVHS01000003">
    <property type="protein sequence ID" value="MXV16208.1"/>
    <property type="molecule type" value="Genomic_DNA"/>
</dbReference>
<proteinExistence type="inferred from homology"/>
<evidence type="ECO:0000256" key="7">
    <source>
        <dbReference type="ARBA" id="ARBA00023136"/>
    </source>
</evidence>
<keyword evidence="8 15" id="KW-0675">Receptor</keyword>
<dbReference type="InterPro" id="IPR036942">
    <property type="entry name" value="Beta-barrel_TonB_sf"/>
</dbReference>
<reference evidence="15 16" key="1">
    <citation type="submission" date="2019-11" db="EMBL/GenBank/DDBJ databases">
        <title>Pedobacter sp. HMF7056 Genome sequencing and assembly.</title>
        <authorList>
            <person name="Kang H."/>
            <person name="Kim H."/>
            <person name="Joh K."/>
        </authorList>
    </citation>
    <scope>NUCLEOTIDE SEQUENCE [LARGE SCALE GENOMIC DNA]</scope>
    <source>
        <strain evidence="15 16">HMF7056</strain>
    </source>
</reference>
<keyword evidence="4 10" id="KW-0812">Transmembrane</keyword>
<keyword evidence="9 10" id="KW-0998">Cell outer membrane</keyword>
<comment type="similarity">
    <text evidence="10 11">Belongs to the TonB-dependent receptor family.</text>
</comment>
<dbReference type="GO" id="GO:0015344">
    <property type="term" value="F:siderophore uptake transmembrane transporter activity"/>
    <property type="evidence" value="ECO:0007669"/>
    <property type="project" value="TreeGrafter"/>
</dbReference>
<evidence type="ECO:0000259" key="14">
    <source>
        <dbReference type="Pfam" id="PF07715"/>
    </source>
</evidence>
<dbReference type="PANTHER" id="PTHR30069:SF29">
    <property type="entry name" value="HEMOGLOBIN AND HEMOGLOBIN-HAPTOGLOBIN-BINDING PROTEIN 1-RELATED"/>
    <property type="match status" value="1"/>
</dbReference>
<dbReference type="InterPro" id="IPR039426">
    <property type="entry name" value="TonB-dep_rcpt-like"/>
</dbReference>
<dbReference type="InterPro" id="IPR012910">
    <property type="entry name" value="Plug_dom"/>
</dbReference>
<evidence type="ECO:0000256" key="9">
    <source>
        <dbReference type="ARBA" id="ARBA00023237"/>
    </source>
</evidence>
<comment type="caution">
    <text evidence="15">The sequence shown here is derived from an EMBL/GenBank/DDBJ whole genome shotgun (WGS) entry which is preliminary data.</text>
</comment>
<keyword evidence="16" id="KW-1185">Reference proteome</keyword>
<feature type="domain" description="TonB-dependent receptor plug" evidence="14">
    <location>
        <begin position="121"/>
        <end position="229"/>
    </location>
</feature>
<dbReference type="GO" id="GO:0044718">
    <property type="term" value="P:siderophore transmembrane transport"/>
    <property type="evidence" value="ECO:0007669"/>
    <property type="project" value="TreeGrafter"/>
</dbReference>
<dbReference type="Proteomes" id="UP000451233">
    <property type="component" value="Unassembled WGS sequence"/>
</dbReference>
<dbReference type="Gene3D" id="2.40.170.20">
    <property type="entry name" value="TonB-dependent receptor, beta-barrel domain"/>
    <property type="match status" value="1"/>
</dbReference>
<accession>A0A7K1XZH3</accession>
<dbReference type="Gene3D" id="2.170.130.10">
    <property type="entry name" value="TonB-dependent receptor, plug domain"/>
    <property type="match status" value="1"/>
</dbReference>
<evidence type="ECO:0000256" key="12">
    <source>
        <dbReference type="SAM" id="SignalP"/>
    </source>
</evidence>
<sequence>MSKIFTRLAVMIVLLMPAAAVFAQNTPITGTVTDKSTNEALAGVTITIKGKSGGTSTNENGRFTLNTNEKLPFTLVVSYIGYKPYEQEVTSASALMISLEAGTVLGQEVVVAASRTPERILESPVSIERMGAIAVRESAAPSFYDALPNMKGVESSVQSLTFRSINTRGFNANGNTRFNQFVDGMDNQAPGLNFSVGNIVGISDLDVENAELLPGAASALYGAGGTNGTLIMNSKNPFNYQGLSLTYKAGVNHVNDDQADRSEYRDFSMRYAKAWNNKFAFKANLSYMTANDWAASDYSNFDRYTGAAKTGDRNSDPTYDGVNVYGDEPNAAFPTLQAVATAVQTQTRAGILAATGNTVDIVAQLNASLPANATPAQIAGFIGALPAALRPNVQNMIPFYFGLRNNAIPAVAPTRTGYEEKYLVDYDTKSIKTSGALHYKVTSNTEAIFQANWGTGTSVYTGSDRYSLRNFNIGQYKLELKGKDFFLRGYTTQERSGQAYNATLLGTYINQNSVPATTWFPEYTGAFAQAKMAGATDAQAHVSARQFADRNRPLPGSAQFESYKADIVRKTIGPAGGAKFNDKSNLYHYEGMYNFDNALNGAFELQVGASHRTYQLRSDGTIFDDLNQELTIKEYGAFAQAGKKMFADKFKLTGAVRYDKNENFEGRFTPRISGVYTVAPNNNLRVSYQTGYRNPTTQNQYIDLLVGGSSGVRLIGGLGSMIDKYQLNANKGYTLASVNKFKTTGNAADLQFYTFGDFKPESVQSYEIGYKGLMKEKLLVDAYYYYNSYKDFLSTLILLQPAGGTPAGLATASTYSTVVNNPDEVSSQGAALGLDYLAGGGYNITGNISYNELNDNNSSLNSEFNTPKYRFNLGLGNRTLTKNLGFNVAYRWQDEYRWSSTFAAGQVDAFGTVDAQVSYKIPFYKAVMKLGGSNILNKYYRTSYGNPSVGAVYYLSFTFDQFMR</sequence>
<dbReference type="GO" id="GO:0009279">
    <property type="term" value="C:cell outer membrane"/>
    <property type="evidence" value="ECO:0007669"/>
    <property type="project" value="UniProtKB-SubCell"/>
</dbReference>
<dbReference type="AlphaFoldDB" id="A0A7K1XZH3"/>
<organism evidence="15 16">
    <name type="scientific">Hufsiella ginkgonis</name>
    <dbReference type="NCBI Taxonomy" id="2695274"/>
    <lineage>
        <taxon>Bacteria</taxon>
        <taxon>Pseudomonadati</taxon>
        <taxon>Bacteroidota</taxon>
        <taxon>Sphingobacteriia</taxon>
        <taxon>Sphingobacteriales</taxon>
        <taxon>Sphingobacteriaceae</taxon>
        <taxon>Hufsiella</taxon>
    </lineage>
</organism>
<dbReference type="PROSITE" id="PS52016">
    <property type="entry name" value="TONB_DEPENDENT_REC_3"/>
    <property type="match status" value="1"/>
</dbReference>
<keyword evidence="6 11" id="KW-0798">TonB box</keyword>
<dbReference type="InterPro" id="IPR000531">
    <property type="entry name" value="Beta-barrel_TonB"/>
</dbReference>
<evidence type="ECO:0000256" key="5">
    <source>
        <dbReference type="ARBA" id="ARBA00022729"/>
    </source>
</evidence>
<evidence type="ECO:0000256" key="8">
    <source>
        <dbReference type="ARBA" id="ARBA00023170"/>
    </source>
</evidence>
<evidence type="ECO:0000313" key="15">
    <source>
        <dbReference type="EMBL" id="MXV16208.1"/>
    </source>
</evidence>
<keyword evidence="5 12" id="KW-0732">Signal</keyword>
<evidence type="ECO:0000256" key="4">
    <source>
        <dbReference type="ARBA" id="ARBA00022692"/>
    </source>
</evidence>
<dbReference type="InterPro" id="IPR008969">
    <property type="entry name" value="CarboxyPept-like_regulatory"/>
</dbReference>
<comment type="subcellular location">
    <subcellularLocation>
        <location evidence="1 10">Cell outer membrane</location>
        <topology evidence="1 10">Multi-pass membrane protein</topology>
    </subcellularLocation>
</comment>
<evidence type="ECO:0000256" key="1">
    <source>
        <dbReference type="ARBA" id="ARBA00004571"/>
    </source>
</evidence>
<keyword evidence="2 10" id="KW-0813">Transport</keyword>
<feature type="domain" description="TonB-dependent receptor-like beta-barrel" evidence="13">
    <location>
        <begin position="486"/>
        <end position="934"/>
    </location>
</feature>
<dbReference type="Gene3D" id="2.60.40.1120">
    <property type="entry name" value="Carboxypeptidase-like, regulatory domain"/>
    <property type="match status" value="1"/>
</dbReference>
<evidence type="ECO:0000256" key="3">
    <source>
        <dbReference type="ARBA" id="ARBA00022452"/>
    </source>
</evidence>
<evidence type="ECO:0000256" key="2">
    <source>
        <dbReference type="ARBA" id="ARBA00022448"/>
    </source>
</evidence>
<protein>
    <submittedName>
        <fullName evidence="15">TonB-dependent receptor</fullName>
    </submittedName>
</protein>
<dbReference type="Pfam" id="PF00593">
    <property type="entry name" value="TonB_dep_Rec_b-barrel"/>
    <property type="match status" value="1"/>
</dbReference>
<evidence type="ECO:0000259" key="13">
    <source>
        <dbReference type="Pfam" id="PF00593"/>
    </source>
</evidence>
<evidence type="ECO:0000313" key="16">
    <source>
        <dbReference type="Proteomes" id="UP000451233"/>
    </source>
</evidence>
<gene>
    <name evidence="15" type="ORF">GS398_12910</name>
</gene>
<dbReference type="SUPFAM" id="SSF49464">
    <property type="entry name" value="Carboxypeptidase regulatory domain-like"/>
    <property type="match status" value="1"/>
</dbReference>
<dbReference type="SUPFAM" id="SSF56935">
    <property type="entry name" value="Porins"/>
    <property type="match status" value="1"/>
</dbReference>
<evidence type="ECO:0000256" key="6">
    <source>
        <dbReference type="ARBA" id="ARBA00023077"/>
    </source>
</evidence>